<dbReference type="GO" id="GO:0007186">
    <property type="term" value="P:G protein-coupled receptor signaling pathway"/>
    <property type="evidence" value="ECO:0007669"/>
    <property type="project" value="TreeGrafter"/>
</dbReference>
<dbReference type="GO" id="GO:0023051">
    <property type="term" value="P:regulation of signaling"/>
    <property type="evidence" value="ECO:0007669"/>
    <property type="project" value="TreeGrafter"/>
</dbReference>
<dbReference type="InterPro" id="IPR036390">
    <property type="entry name" value="WH_DNA-bd_sf"/>
</dbReference>
<dbReference type="PROSITE" id="PS50010">
    <property type="entry name" value="DH_2"/>
    <property type="match status" value="1"/>
</dbReference>
<proteinExistence type="predicted"/>
<dbReference type="Pfam" id="PF22697">
    <property type="entry name" value="SOS1_NGEF_PH"/>
    <property type="match status" value="1"/>
</dbReference>
<dbReference type="CDD" id="cd04440">
    <property type="entry name" value="DEP_2_P-Rex"/>
    <property type="match status" value="1"/>
</dbReference>
<dbReference type="Gene3D" id="1.10.10.10">
    <property type="entry name" value="Winged helix-like DNA-binding domain superfamily/Winged helix DNA-binding domain"/>
    <property type="match status" value="2"/>
</dbReference>
<dbReference type="FunFam" id="1.20.900.10:FF:000018">
    <property type="entry name" value="Phosphatidylinositol-3,4, 5-trisphosphate-dependent Rac exchange factor 2, putative"/>
    <property type="match status" value="1"/>
</dbReference>
<evidence type="ECO:0000256" key="2">
    <source>
        <dbReference type="ARBA" id="ARBA00022737"/>
    </source>
</evidence>
<dbReference type="SUPFAM" id="SSF46785">
    <property type="entry name" value="Winged helix' DNA-binding domain"/>
    <property type="match status" value="2"/>
</dbReference>
<feature type="compositionally biased region" description="Polar residues" evidence="3">
    <location>
        <begin position="1146"/>
        <end position="1173"/>
    </location>
</feature>
<feature type="domain" description="DEP" evidence="7">
    <location>
        <begin position="397"/>
        <end position="471"/>
    </location>
</feature>
<keyword evidence="2" id="KW-0677">Repeat</keyword>
<feature type="region of interest" description="Disordered" evidence="3">
    <location>
        <begin position="1020"/>
        <end position="1040"/>
    </location>
</feature>
<dbReference type="Proteomes" id="UP000314986">
    <property type="component" value="Unassembled WGS sequence"/>
</dbReference>
<dbReference type="STRING" id="7868.ENSCMIP00000029801"/>
<reference evidence="9" key="1">
    <citation type="journal article" date="2006" name="Science">
        <title>Ancient noncoding elements conserved in the human genome.</title>
        <authorList>
            <person name="Venkatesh B."/>
            <person name="Kirkness E.F."/>
            <person name="Loh Y.H."/>
            <person name="Halpern A.L."/>
            <person name="Lee A.P."/>
            <person name="Johnson J."/>
            <person name="Dandona N."/>
            <person name="Viswanathan L.D."/>
            <person name="Tay A."/>
            <person name="Venter J.C."/>
            <person name="Strausberg R.L."/>
            <person name="Brenner S."/>
        </authorList>
    </citation>
    <scope>NUCLEOTIDE SEQUENCE [LARGE SCALE GENOMIC DNA]</scope>
</reference>
<dbReference type="Gene3D" id="2.30.42.10">
    <property type="match status" value="2"/>
</dbReference>
<dbReference type="PANTHER" id="PTHR22829:SF6">
    <property type="entry name" value="PHOSPHATIDYLINOSITOL 3,4,5-TRISPHOSPHATE-DEPENDENT RAC EXCHANGER 1 PROTEIN"/>
    <property type="match status" value="1"/>
</dbReference>
<dbReference type="FunFam" id="2.30.29.30:FF:000055">
    <property type="entry name" value="Phosphatidylinositol 3,4,5-trisphosphate-dependent Rac exchanger 1 protein-like"/>
    <property type="match status" value="1"/>
</dbReference>
<reference evidence="9" key="2">
    <citation type="journal article" date="2007" name="PLoS Biol.">
        <title>Survey sequencing and comparative analysis of the elephant shark (Callorhinchus milii) genome.</title>
        <authorList>
            <person name="Venkatesh B."/>
            <person name="Kirkness E.F."/>
            <person name="Loh Y.H."/>
            <person name="Halpern A.L."/>
            <person name="Lee A.P."/>
            <person name="Johnson J."/>
            <person name="Dandona N."/>
            <person name="Viswanathan L.D."/>
            <person name="Tay A."/>
            <person name="Venter J.C."/>
            <person name="Strausberg R.L."/>
            <person name="Brenner S."/>
        </authorList>
    </citation>
    <scope>NUCLEOTIDE SEQUENCE [LARGE SCALE GENOMIC DNA]</scope>
</reference>
<dbReference type="Pfam" id="PF00610">
    <property type="entry name" value="DEP"/>
    <property type="match status" value="2"/>
</dbReference>
<dbReference type="Pfam" id="PF00621">
    <property type="entry name" value="RhoGEF"/>
    <property type="match status" value="1"/>
</dbReference>
<dbReference type="KEGG" id="cmk:103190577"/>
<evidence type="ECO:0000259" key="5">
    <source>
        <dbReference type="PROSITE" id="PS50010"/>
    </source>
</evidence>
<reference evidence="8" key="5">
    <citation type="submission" date="2025-09" db="UniProtKB">
        <authorList>
            <consortium name="Ensembl"/>
        </authorList>
    </citation>
    <scope>IDENTIFICATION</scope>
</reference>
<dbReference type="Gene3D" id="2.30.29.30">
    <property type="entry name" value="Pleckstrin-homology domain (PH domain)/Phosphotyrosine-binding domain (PTB)"/>
    <property type="match status" value="1"/>
</dbReference>
<sequence length="1642" mass="186790">MMDEENQQQENGVDSGKDRDRQLRLRVCVMNEILKTERDYVETLKFLQSAFLHRNHQNDAEKSEKQITEDNLKILFSNLEDILDVHKEFLAGLESSLQPEPQPQHELGNIFLQFKDRFCVYQEYCSNHEKALRLLMELNKIPDVRAKLLNCMVLGGMKTKDIPLEGYLLTPIQRICKYPLLLKELLKRTSKKHSDNGAVESALQAMKAVCTNINETKRQMEKLEALEHLQSHIEGWEGSNLTDICTELLQQGTLLKISAGNIQERMFFLFDNLLVYCKKKSRVAGKKSTKRTKSVNGGQYIFRGRISTEVMEVENVEDGTADYHSNGYTVTNGWKIHNTAKNKWFVCMAKTVEEKQKWLDAILKEREQRESLKLGMERDAYVMISEKGEKLYHMMMSRKGNLIKDRRRKLSIVQKCFLGNEFVSWLMEIGEISKPEEGVNLGQALLENGIIHHVSDKHHFRNEAVLYRFRYDDGTYKPRSEMEDIMSKGVRLYCRLHCLFTPVIKDRDHHLKTYKSVVPASKLIDWLLAQGDCQTREEAVTLGVGLCNNGFMHHVLEKSEFKDESQFFRFYADEEMEGTSSKNKQLRNDFRLVENILVKSLLILPEDEGYGFEIEEKNKAIVVKSVQSGSYAEIAGLQVGRKIYSINEDLVFLRPFLEVEIILNQFHCSRRSLRVLVGTKSKEIIKIPDSSEGLSFQIRGTAPPYVHAVLKGSGAAAAGLLPGQCISKVNGNNVSKENYTAVLEHFNSNRKNLLKKGSNQWIYRTVEDADAEATQTKGKADCLRLLSELSVHEKRSTDQTEVLDHTSMQEADRRPSFEGETSHVSLAVDNVHLEHGVVYEYVSAAGIKCHVKEKMVEPRGCFNLTAKIVEALKTDDSQFVKHCRRLLSSRNSIISTSQLEFREQCEMKLKVINKRIANYSQYAQELKSRAWPSFKQATTKLHSLTSADFCPTNCHINVMEVSCPKSITSLGRSFSIRFGRKSSFIGLEQDQGIVNPMICTQHNITTMAAPTWKCFIREETESGDTDEPINQQNGETAQEGGGGLSFLLKQEDMEIQDSSLQLFIKLEISVKEMKQYVTQINVLLSSITEPAQSEASEQTSSDLALPPSILTEENEIDKAEHCGTKRVCFVVNEEEQEDSGHDTTSYRDSYSECNSNRDSVLSYTSDRSRSSYLGSDEMGSGDELPCDMRIPLDKQDKLHGCLEHLFNQVDSIDALLKGSVMAKAFEETKDFNTEYNIQEFRQKVDRNIKYRSLIQTHVQEDPWNLPISISALVDNVEEYVEDGKNQLLLALLHCTDLELQLRRDVLFCQSLVAAICTFSEQLLAALNHRYNNNGEYEEESKEASKNWLEQIAATGVLLNFQALLSPNVRDEHTMLEDAKVTLSDLDNVTFYFRQLEHEYPVANSPITYQVEGSRQALKVIFYLERHNFAELPSKFQNCGSLKLYTVLFTKALEGHCSPENGSVEEFQQLINLASLEKVKSYYRKLRAFYLERSNLPSDSSTTAVKINRLLRPLNALEELRRLMELYIGSKHSAPTVNSSSHASGIAVIPISSEFCNRLGACQIVMCSTGMQRSTLSVTLEQAVILTRSHGLLPRCIMQATDIMRKQGARVENSAKNLKVMDQTPQSAPRLYQLCQPPSDGDL</sequence>
<dbReference type="PROSITE" id="PS50003">
    <property type="entry name" value="PH_DOMAIN"/>
    <property type="match status" value="1"/>
</dbReference>
<dbReference type="InterPro" id="IPR055251">
    <property type="entry name" value="SOS1_NGEF_PH"/>
</dbReference>
<dbReference type="InterPro" id="IPR036388">
    <property type="entry name" value="WH-like_DNA-bd_sf"/>
</dbReference>
<dbReference type="GO" id="GO:0005085">
    <property type="term" value="F:guanyl-nucleotide exchange factor activity"/>
    <property type="evidence" value="ECO:0007669"/>
    <property type="project" value="UniProtKB-KW"/>
</dbReference>
<dbReference type="InterPro" id="IPR035899">
    <property type="entry name" value="DBL_dom_sf"/>
</dbReference>
<dbReference type="Gene3D" id="1.20.900.10">
    <property type="entry name" value="Dbl homology (DH) domain"/>
    <property type="match status" value="1"/>
</dbReference>
<feature type="region of interest" description="Disordered" evidence="3">
    <location>
        <begin position="796"/>
        <end position="818"/>
    </location>
</feature>
<dbReference type="RefSeq" id="XP_007909607.1">
    <property type="nucleotide sequence ID" value="XM_007911416.2"/>
</dbReference>
<dbReference type="SMART" id="SM00325">
    <property type="entry name" value="RhoGEF"/>
    <property type="match status" value="1"/>
</dbReference>
<dbReference type="Ensembl" id="ENSCMIT00000030267.1">
    <property type="protein sequence ID" value="ENSCMIP00000029801.1"/>
    <property type="gene ID" value="ENSCMIG00000012792.1"/>
</dbReference>
<dbReference type="InterPro" id="IPR051832">
    <property type="entry name" value="mTOR-Rac_regulators"/>
</dbReference>
<feature type="domain" description="PH" evidence="4">
    <location>
        <begin position="247"/>
        <end position="367"/>
    </location>
</feature>
<evidence type="ECO:0000313" key="9">
    <source>
        <dbReference type="Proteomes" id="UP000314986"/>
    </source>
</evidence>
<dbReference type="InterPro" id="IPR011993">
    <property type="entry name" value="PH-like_dom_sf"/>
</dbReference>
<dbReference type="InterPro" id="IPR001849">
    <property type="entry name" value="PH_domain"/>
</dbReference>
<feature type="domain" description="DEP" evidence="7">
    <location>
        <begin position="504"/>
        <end position="572"/>
    </location>
</feature>
<evidence type="ECO:0000259" key="6">
    <source>
        <dbReference type="PROSITE" id="PS50106"/>
    </source>
</evidence>
<dbReference type="OMA" id="TMPHYEF"/>
<dbReference type="GeneTree" id="ENSGT00940000159925"/>
<reference evidence="9" key="3">
    <citation type="journal article" date="2014" name="Nature">
        <title>Elephant shark genome provides unique insights into gnathostome evolution.</title>
        <authorList>
            <consortium name="International Elephant Shark Genome Sequencing Consortium"/>
            <person name="Venkatesh B."/>
            <person name="Lee A.P."/>
            <person name="Ravi V."/>
            <person name="Maurya A.K."/>
            <person name="Lian M.M."/>
            <person name="Swann J.B."/>
            <person name="Ohta Y."/>
            <person name="Flajnik M.F."/>
            <person name="Sutoh Y."/>
            <person name="Kasahara M."/>
            <person name="Hoon S."/>
            <person name="Gangu V."/>
            <person name="Roy S.W."/>
            <person name="Irimia M."/>
            <person name="Korzh V."/>
            <person name="Kondrychyn I."/>
            <person name="Lim Z.W."/>
            <person name="Tay B.H."/>
            <person name="Tohari S."/>
            <person name="Kong K.W."/>
            <person name="Ho S."/>
            <person name="Lorente-Galdos B."/>
            <person name="Quilez J."/>
            <person name="Marques-Bonet T."/>
            <person name="Raney B.J."/>
            <person name="Ingham P.W."/>
            <person name="Tay A."/>
            <person name="Hillier L.W."/>
            <person name="Minx P."/>
            <person name="Boehm T."/>
            <person name="Wilson R.K."/>
            <person name="Brenner S."/>
            <person name="Warren W.C."/>
        </authorList>
    </citation>
    <scope>NUCLEOTIDE SEQUENCE [LARGE SCALE GENOMIC DNA]</scope>
</reference>
<dbReference type="OrthoDB" id="660555at2759"/>
<gene>
    <name evidence="8" type="primary">prex1</name>
</gene>
<dbReference type="GO" id="GO:0005096">
    <property type="term" value="F:GTPase activator activity"/>
    <property type="evidence" value="ECO:0007669"/>
    <property type="project" value="TreeGrafter"/>
</dbReference>
<evidence type="ECO:0000259" key="4">
    <source>
        <dbReference type="PROSITE" id="PS50003"/>
    </source>
</evidence>
<dbReference type="GeneID" id="103190577"/>
<evidence type="ECO:0000256" key="3">
    <source>
        <dbReference type="SAM" id="MobiDB-lite"/>
    </source>
</evidence>
<name>A0A4W3IQL1_CALMI</name>
<dbReference type="PROSITE" id="PS50186">
    <property type="entry name" value="DEP"/>
    <property type="match status" value="2"/>
</dbReference>
<dbReference type="SMART" id="SM00228">
    <property type="entry name" value="PDZ"/>
    <property type="match status" value="2"/>
</dbReference>
<dbReference type="InterPro" id="IPR001331">
    <property type="entry name" value="GDS_CDC24_CS"/>
</dbReference>
<keyword evidence="9" id="KW-1185">Reference proteome</keyword>
<reference evidence="8" key="4">
    <citation type="submission" date="2025-08" db="UniProtKB">
        <authorList>
            <consortium name="Ensembl"/>
        </authorList>
    </citation>
    <scope>IDENTIFICATION</scope>
</reference>
<dbReference type="InParanoid" id="A0A4W3IQL1"/>
<keyword evidence="1" id="KW-0344">Guanine-nucleotide releasing factor</keyword>
<organism evidence="8 9">
    <name type="scientific">Callorhinchus milii</name>
    <name type="common">Ghost shark</name>
    <dbReference type="NCBI Taxonomy" id="7868"/>
    <lineage>
        <taxon>Eukaryota</taxon>
        <taxon>Metazoa</taxon>
        <taxon>Chordata</taxon>
        <taxon>Craniata</taxon>
        <taxon>Vertebrata</taxon>
        <taxon>Chondrichthyes</taxon>
        <taxon>Holocephali</taxon>
        <taxon>Chimaeriformes</taxon>
        <taxon>Callorhinchidae</taxon>
        <taxon>Callorhinchus</taxon>
    </lineage>
</organism>
<dbReference type="InterPro" id="IPR001478">
    <property type="entry name" value="PDZ"/>
</dbReference>
<dbReference type="FunFam" id="1.10.10.10:FF:000090">
    <property type="entry name" value="Phosphatidylinositol-3,4,5-trisphosphate dependent Rac exchange factor 1"/>
    <property type="match status" value="1"/>
</dbReference>
<feature type="domain" description="PDZ" evidence="6">
    <location>
        <begin position="684"/>
        <end position="744"/>
    </location>
</feature>
<evidence type="ECO:0000259" key="7">
    <source>
        <dbReference type="PROSITE" id="PS50186"/>
    </source>
</evidence>
<dbReference type="CDD" id="cd01224">
    <property type="entry name" value="PH_Collybistin_ASEF"/>
    <property type="match status" value="1"/>
</dbReference>
<dbReference type="InterPro" id="IPR000219">
    <property type="entry name" value="DH_dom"/>
</dbReference>
<dbReference type="PROSITE" id="PS00741">
    <property type="entry name" value="DH_1"/>
    <property type="match status" value="1"/>
</dbReference>
<dbReference type="FunFam" id="1.10.10.10:FF:000094">
    <property type="entry name" value="Phosphatidylinositol-3,4,5-trisphosphate dependent Rac exchange factor 1"/>
    <property type="match status" value="1"/>
</dbReference>
<feature type="region of interest" description="Disordered" evidence="3">
    <location>
        <begin position="1137"/>
        <end position="1180"/>
    </location>
</feature>
<dbReference type="SMART" id="SM00049">
    <property type="entry name" value="DEP"/>
    <property type="match status" value="2"/>
</dbReference>
<protein>
    <submittedName>
        <fullName evidence="8">Phosphatidylinositol-3,4,5-trisphosphate dependent Rac exchange factor 1</fullName>
    </submittedName>
</protein>
<dbReference type="PANTHER" id="PTHR22829">
    <property type="entry name" value="DEP DOMAIN PROTEIN"/>
    <property type="match status" value="1"/>
</dbReference>
<dbReference type="SUPFAM" id="SSF48065">
    <property type="entry name" value="DBL homology domain (DH-domain)"/>
    <property type="match status" value="1"/>
</dbReference>
<dbReference type="GO" id="GO:0035556">
    <property type="term" value="P:intracellular signal transduction"/>
    <property type="evidence" value="ECO:0007669"/>
    <property type="project" value="InterPro"/>
</dbReference>
<dbReference type="InterPro" id="IPR036034">
    <property type="entry name" value="PDZ_sf"/>
</dbReference>
<feature type="domain" description="PDZ" evidence="6">
    <location>
        <begin position="600"/>
        <end position="647"/>
    </location>
</feature>
<dbReference type="GO" id="GO:0005886">
    <property type="term" value="C:plasma membrane"/>
    <property type="evidence" value="ECO:0007669"/>
    <property type="project" value="TreeGrafter"/>
</dbReference>
<dbReference type="CTD" id="57580"/>
<dbReference type="InterPro" id="IPR000591">
    <property type="entry name" value="DEP_dom"/>
</dbReference>
<dbReference type="SMART" id="SM00233">
    <property type="entry name" value="PH"/>
    <property type="match status" value="1"/>
</dbReference>
<evidence type="ECO:0000313" key="8">
    <source>
        <dbReference type="Ensembl" id="ENSCMIP00000029801.1"/>
    </source>
</evidence>
<feature type="domain" description="DH" evidence="5">
    <location>
        <begin position="25"/>
        <end position="216"/>
    </location>
</feature>
<dbReference type="SUPFAM" id="SSF50156">
    <property type="entry name" value="PDZ domain-like"/>
    <property type="match status" value="2"/>
</dbReference>
<dbReference type="CDD" id="cd00160">
    <property type="entry name" value="RhoGEF"/>
    <property type="match status" value="1"/>
</dbReference>
<dbReference type="PROSITE" id="PS50106">
    <property type="entry name" value="PDZ"/>
    <property type="match status" value="2"/>
</dbReference>
<dbReference type="SUPFAM" id="SSF50729">
    <property type="entry name" value="PH domain-like"/>
    <property type="match status" value="1"/>
</dbReference>
<evidence type="ECO:0000256" key="1">
    <source>
        <dbReference type="ARBA" id="ARBA00022658"/>
    </source>
</evidence>
<accession>A0A4W3IQL1</accession>